<feature type="transmembrane region" description="Helical" evidence="1">
    <location>
        <begin position="134"/>
        <end position="155"/>
    </location>
</feature>
<dbReference type="KEGG" id="arep:ID810_00825"/>
<dbReference type="EMBL" id="CP063989">
    <property type="protein sequence ID" value="QPL05574.1"/>
    <property type="molecule type" value="Genomic_DNA"/>
</dbReference>
<feature type="transmembrane region" description="Helical" evidence="1">
    <location>
        <begin position="203"/>
        <end position="222"/>
    </location>
</feature>
<feature type="transmembrane region" description="Helical" evidence="1">
    <location>
        <begin position="54"/>
        <end position="73"/>
    </location>
</feature>
<keyword evidence="3" id="KW-1185">Reference proteome</keyword>
<dbReference type="RefSeq" id="WP_166857017.1">
    <property type="nucleotide sequence ID" value="NZ_CP063989.1"/>
</dbReference>
<keyword evidence="1" id="KW-0812">Transmembrane</keyword>
<evidence type="ECO:0000313" key="2">
    <source>
        <dbReference type="EMBL" id="QPL05574.1"/>
    </source>
</evidence>
<keyword evidence="1" id="KW-0472">Membrane</keyword>
<name>A0A7T0PWC0_9ACTO</name>
<keyword evidence="1" id="KW-1133">Transmembrane helix</keyword>
<accession>A0A7T0PWC0</accession>
<reference evidence="2 3" key="1">
    <citation type="submission" date="2020-11" db="EMBL/GenBank/DDBJ databases">
        <title>Actinomyces sp. ZJ750.</title>
        <authorList>
            <person name="Zhou J."/>
        </authorList>
    </citation>
    <scope>NUCLEOTIDE SEQUENCE [LARGE SCALE GENOMIC DNA]</scope>
    <source>
        <strain evidence="2 3">ZJ750</strain>
    </source>
</reference>
<protein>
    <submittedName>
        <fullName evidence="2">Cupin</fullName>
    </submittedName>
</protein>
<feature type="transmembrane region" description="Helical" evidence="1">
    <location>
        <begin position="12"/>
        <end position="34"/>
    </location>
</feature>
<dbReference type="AlphaFoldDB" id="A0A7T0PWC0"/>
<organism evidence="2 3">
    <name type="scientific">Actinomyces respiraculi</name>
    <dbReference type="NCBI Taxonomy" id="2744574"/>
    <lineage>
        <taxon>Bacteria</taxon>
        <taxon>Bacillati</taxon>
        <taxon>Actinomycetota</taxon>
        <taxon>Actinomycetes</taxon>
        <taxon>Actinomycetales</taxon>
        <taxon>Actinomycetaceae</taxon>
        <taxon>Actinomyces</taxon>
    </lineage>
</organism>
<feature type="transmembrane region" description="Helical" evidence="1">
    <location>
        <begin position="100"/>
        <end position="122"/>
    </location>
</feature>
<dbReference type="Proteomes" id="UP000594637">
    <property type="component" value="Chromosome"/>
</dbReference>
<evidence type="ECO:0000313" key="3">
    <source>
        <dbReference type="Proteomes" id="UP000594637"/>
    </source>
</evidence>
<evidence type="ECO:0000256" key="1">
    <source>
        <dbReference type="SAM" id="Phobius"/>
    </source>
</evidence>
<gene>
    <name evidence="2" type="ORF">ID810_00825</name>
</gene>
<feature type="transmembrane region" description="Helical" evidence="1">
    <location>
        <begin position="162"/>
        <end position="183"/>
    </location>
</feature>
<proteinExistence type="predicted"/>
<sequence>MSALRAEALKAVCLPALRWALALTVAASVLMLIALRQDAPAASSLPGQAVASGLWIWAGLVQTGFLAMGLLMATKEHTSALGRTTLLVAPGRGGVWSGRLVVLTAAVLPVAVALAATALAVLDQHPARASVEAAARTGAWLVAVALLAVGTGAVLRHVLATAATLLLLVVVAPATARALGSWATWLPGVAAQDWVREGAWRDGVVVLAWVMAALATGGLRLLRSDA</sequence>